<evidence type="ECO:0000313" key="2">
    <source>
        <dbReference type="EMBL" id="GGB10929.1"/>
    </source>
</evidence>
<sequence>MESYNICFMTEGDGFGINLQPANEETGTVYLELLACFGDIKDNTLKVSSEQKLTEDLKQKVSDFVVKYASSHPILNRLKSKIENLSTNEYFLVLPSIPTDTSEKLKLETYISTLNEFGNTEELQSNFEAKMRVLDEFSGDLTSKYNLNLPRNDRRTIIGNAKKESRCCRFCNKTLNEGATFRKVAHAIPEALGNKNIILGDECDDCNEFFGNNIEPSLIEHLDIYRVFLGVKGKSGTPKIKYKNGHMQVVNNMPIVASQNIETVSDKEIKVHLDSTKRFTPAKLYKALCKITLSTIDEEHVADLKQTITWMKTDDQKELCLPNVAVNIVHSGFSKVPQITNYVRKIDDSDIPHVVSEFRLGSVVYVYIIPFSKKDNVDFSNDEDYQKFWNTFKHYSLVSGWRFDCLNSINEVSINETIRLVEAEKA</sequence>
<gene>
    <name evidence="2" type="ORF">GCM10007414_25430</name>
</gene>
<evidence type="ECO:0000259" key="1">
    <source>
        <dbReference type="Pfam" id="PF14279"/>
    </source>
</evidence>
<evidence type="ECO:0000313" key="3">
    <source>
        <dbReference type="Proteomes" id="UP000651977"/>
    </source>
</evidence>
<keyword evidence="3" id="KW-1185">Reference proteome</keyword>
<reference evidence="3" key="1">
    <citation type="journal article" date="2019" name="Int. J. Syst. Evol. Microbiol.">
        <title>The Global Catalogue of Microorganisms (GCM) 10K type strain sequencing project: providing services to taxonomists for standard genome sequencing and annotation.</title>
        <authorList>
            <consortium name="The Broad Institute Genomics Platform"/>
            <consortium name="The Broad Institute Genome Sequencing Center for Infectious Disease"/>
            <person name="Wu L."/>
            <person name="Ma J."/>
        </authorList>
    </citation>
    <scope>NUCLEOTIDE SEQUENCE [LARGE SCALE GENOMIC DNA]</scope>
    <source>
        <strain evidence="3">CGMCC 1.10131</strain>
    </source>
</reference>
<dbReference type="Pfam" id="PF14279">
    <property type="entry name" value="HNH_5"/>
    <property type="match status" value="1"/>
</dbReference>
<protein>
    <recommendedName>
        <fullName evidence="1">HNH endonuclease 5 domain-containing protein</fullName>
    </recommendedName>
</protein>
<dbReference type="Proteomes" id="UP000651977">
    <property type="component" value="Unassembled WGS sequence"/>
</dbReference>
<dbReference type="RefSeq" id="WP_055733254.1">
    <property type="nucleotide sequence ID" value="NZ_BMDY01000015.1"/>
</dbReference>
<dbReference type="EMBL" id="BMDY01000015">
    <property type="protein sequence ID" value="GGB10929.1"/>
    <property type="molecule type" value="Genomic_DNA"/>
</dbReference>
<dbReference type="InterPro" id="IPR029471">
    <property type="entry name" value="HNH_5"/>
</dbReference>
<accession>A0ABQ1I2R7</accession>
<proteinExistence type="predicted"/>
<organism evidence="2 3">
    <name type="scientific">Agarivorans gilvus</name>
    <dbReference type="NCBI Taxonomy" id="680279"/>
    <lineage>
        <taxon>Bacteria</taxon>
        <taxon>Pseudomonadati</taxon>
        <taxon>Pseudomonadota</taxon>
        <taxon>Gammaproteobacteria</taxon>
        <taxon>Alteromonadales</taxon>
        <taxon>Alteromonadaceae</taxon>
        <taxon>Agarivorans</taxon>
    </lineage>
</organism>
<comment type="caution">
    <text evidence="2">The sequence shown here is derived from an EMBL/GenBank/DDBJ whole genome shotgun (WGS) entry which is preliminary data.</text>
</comment>
<name>A0ABQ1I2R7_9ALTE</name>
<feature type="domain" description="HNH endonuclease 5" evidence="1">
    <location>
        <begin position="168"/>
        <end position="222"/>
    </location>
</feature>